<sequence>MPEQESIQSLEEELRVLEEKLAARKEEGKEEKDVFRDVLREHVESAKEDAEKQVAAESADSANTPPPLPSSHIAHARQNADDLREKEHHEQVEALVEIALTKGILAAVYVARHLGDLHLLDDFHDMLVDEYYDKVIQARKVT</sequence>
<dbReference type="Proteomes" id="UP000177480">
    <property type="component" value="Unassembled WGS sequence"/>
</dbReference>
<feature type="compositionally biased region" description="Basic and acidic residues" evidence="1">
    <location>
        <begin position="45"/>
        <end position="54"/>
    </location>
</feature>
<reference evidence="2 3" key="1">
    <citation type="journal article" date="2016" name="Nat. Commun.">
        <title>Thousands of microbial genomes shed light on interconnected biogeochemical processes in an aquifer system.</title>
        <authorList>
            <person name="Anantharaman K."/>
            <person name="Brown C.T."/>
            <person name="Hug L.A."/>
            <person name="Sharon I."/>
            <person name="Castelle C.J."/>
            <person name="Probst A.J."/>
            <person name="Thomas B.C."/>
            <person name="Singh A."/>
            <person name="Wilkins M.J."/>
            <person name="Karaoz U."/>
            <person name="Brodie E.L."/>
            <person name="Williams K.H."/>
            <person name="Hubbard S.S."/>
            <person name="Banfield J.F."/>
        </authorList>
    </citation>
    <scope>NUCLEOTIDE SEQUENCE [LARGE SCALE GENOMIC DNA]</scope>
</reference>
<dbReference type="EMBL" id="MHNK01000010">
    <property type="protein sequence ID" value="OGZ44026.1"/>
    <property type="molecule type" value="Genomic_DNA"/>
</dbReference>
<feature type="region of interest" description="Disordered" evidence="1">
    <location>
        <begin position="45"/>
        <end position="88"/>
    </location>
</feature>
<accession>A0A1G2G152</accession>
<dbReference type="STRING" id="1802114.A2719_03650"/>
<comment type="caution">
    <text evidence="2">The sequence shown here is derived from an EMBL/GenBank/DDBJ whole genome shotgun (WGS) entry which is preliminary data.</text>
</comment>
<feature type="compositionally biased region" description="Basic and acidic residues" evidence="1">
    <location>
        <begin position="78"/>
        <end position="88"/>
    </location>
</feature>
<gene>
    <name evidence="2" type="ORF">A2719_03650</name>
</gene>
<evidence type="ECO:0000256" key="1">
    <source>
        <dbReference type="SAM" id="MobiDB-lite"/>
    </source>
</evidence>
<evidence type="ECO:0000313" key="2">
    <source>
        <dbReference type="EMBL" id="OGZ44026.1"/>
    </source>
</evidence>
<proteinExistence type="predicted"/>
<name>A0A1G2G152_9BACT</name>
<protein>
    <submittedName>
        <fullName evidence="2">Uncharacterized protein</fullName>
    </submittedName>
</protein>
<dbReference type="AlphaFoldDB" id="A0A1G2G152"/>
<organism evidence="2 3">
    <name type="scientific">Candidatus Ryanbacteria bacterium RIFCSPHIGHO2_01_FULL_45_22</name>
    <dbReference type="NCBI Taxonomy" id="1802114"/>
    <lineage>
        <taxon>Bacteria</taxon>
        <taxon>Candidatus Ryaniibacteriota</taxon>
    </lineage>
</organism>
<evidence type="ECO:0000313" key="3">
    <source>
        <dbReference type="Proteomes" id="UP000177480"/>
    </source>
</evidence>